<organism evidence="1 2">
    <name type="scientific">Escherichia coli</name>
    <dbReference type="NCBI Taxonomy" id="562"/>
    <lineage>
        <taxon>Bacteria</taxon>
        <taxon>Pseudomonadati</taxon>
        <taxon>Pseudomonadota</taxon>
        <taxon>Gammaproteobacteria</taxon>
        <taxon>Enterobacterales</taxon>
        <taxon>Enterobacteriaceae</taxon>
        <taxon>Escherichia</taxon>
    </lineage>
</organism>
<accession>A0A376MPE7</accession>
<proteinExistence type="predicted"/>
<protein>
    <submittedName>
        <fullName evidence="1">Cadaverine/lysine antiporter</fullName>
    </submittedName>
</protein>
<dbReference type="EMBL" id="UGAW01000001">
    <property type="protein sequence ID" value="STG52040.1"/>
    <property type="molecule type" value="Genomic_DNA"/>
</dbReference>
<dbReference type="AlphaFoldDB" id="A0A376MPE7"/>
<dbReference type="Proteomes" id="UP000254817">
    <property type="component" value="Unassembled WGS sequence"/>
</dbReference>
<evidence type="ECO:0000313" key="1">
    <source>
        <dbReference type="EMBL" id="STG52040.1"/>
    </source>
</evidence>
<gene>
    <name evidence="1" type="primary">cadB_2</name>
    <name evidence="1" type="ORF">NCTC11112_02529</name>
</gene>
<sequence length="56" mass="6051">MMLVGQAGVRAANDGNFPKVYGEVDSNGIPKKGLLLAAVENDCPDDPHHSNELCRW</sequence>
<reference evidence="1 2" key="1">
    <citation type="submission" date="2018-06" db="EMBL/GenBank/DDBJ databases">
        <authorList>
            <consortium name="Pathogen Informatics"/>
            <person name="Doyle S."/>
        </authorList>
    </citation>
    <scope>NUCLEOTIDE SEQUENCE [LARGE SCALE GENOMIC DNA]</scope>
    <source>
        <strain evidence="1 2">NCTC11112</strain>
    </source>
</reference>
<evidence type="ECO:0000313" key="2">
    <source>
        <dbReference type="Proteomes" id="UP000254817"/>
    </source>
</evidence>
<name>A0A376MPE7_ECOLX</name>